<dbReference type="Proteomes" id="UP000467841">
    <property type="component" value="Unassembled WGS sequence"/>
</dbReference>
<gene>
    <name evidence="2" type="ORF">MERR_LOCUS15421</name>
</gene>
<dbReference type="PANTHER" id="PTHR48465:SF1">
    <property type="entry name" value="PROTEIN SSUH2 HOMOLOG"/>
    <property type="match status" value="1"/>
</dbReference>
<sequence>MLKCYACYGRGLIAHKDGSDTICADCNGKGKLPCPNCQSRGLIKCQTCHGTGSLLTSSLAIVRWKTLSKGKASATKGAEGFQLCNTQAYQCTPAYFADSYFLNKFSSDVISLRAQVPTPDVVVCERHTISVVPVTRVTMEDRGKAFNFYIINQMGNFFCKTLLFVAVVGVLFIRKNDDVDKLKKLFDETTLYDKQWQAAWKDGDDSNK</sequence>
<name>A0A6D2INL6_9BRAS</name>
<accession>A0A6D2INL6</accession>
<keyword evidence="1" id="KW-1133">Transmembrane helix</keyword>
<dbReference type="AlphaFoldDB" id="A0A6D2INL6"/>
<keyword evidence="3" id="KW-1185">Reference proteome</keyword>
<protein>
    <recommendedName>
        <fullName evidence="4">CR-type domain-containing protein</fullName>
    </recommendedName>
</protein>
<evidence type="ECO:0008006" key="4">
    <source>
        <dbReference type="Google" id="ProtNLM"/>
    </source>
</evidence>
<evidence type="ECO:0000313" key="3">
    <source>
        <dbReference type="Proteomes" id="UP000467841"/>
    </source>
</evidence>
<dbReference type="EMBL" id="CACVBM020001064">
    <property type="protein sequence ID" value="CAA7028186.1"/>
    <property type="molecule type" value="Genomic_DNA"/>
</dbReference>
<dbReference type="InterPro" id="IPR052789">
    <property type="entry name" value="SSUH2_homolog"/>
</dbReference>
<feature type="transmembrane region" description="Helical" evidence="1">
    <location>
        <begin position="154"/>
        <end position="173"/>
    </location>
</feature>
<evidence type="ECO:0000313" key="2">
    <source>
        <dbReference type="EMBL" id="CAA7028186.1"/>
    </source>
</evidence>
<organism evidence="2 3">
    <name type="scientific">Microthlaspi erraticum</name>
    <dbReference type="NCBI Taxonomy" id="1685480"/>
    <lineage>
        <taxon>Eukaryota</taxon>
        <taxon>Viridiplantae</taxon>
        <taxon>Streptophyta</taxon>
        <taxon>Embryophyta</taxon>
        <taxon>Tracheophyta</taxon>
        <taxon>Spermatophyta</taxon>
        <taxon>Magnoliopsida</taxon>
        <taxon>eudicotyledons</taxon>
        <taxon>Gunneridae</taxon>
        <taxon>Pentapetalae</taxon>
        <taxon>rosids</taxon>
        <taxon>malvids</taxon>
        <taxon>Brassicales</taxon>
        <taxon>Brassicaceae</taxon>
        <taxon>Coluteocarpeae</taxon>
        <taxon>Microthlaspi</taxon>
    </lineage>
</organism>
<comment type="caution">
    <text evidence="2">The sequence shown here is derived from an EMBL/GenBank/DDBJ whole genome shotgun (WGS) entry which is preliminary data.</text>
</comment>
<keyword evidence="1" id="KW-0472">Membrane</keyword>
<evidence type="ECO:0000256" key="1">
    <source>
        <dbReference type="SAM" id="Phobius"/>
    </source>
</evidence>
<dbReference type="OrthoDB" id="3355217at2759"/>
<keyword evidence="1" id="KW-0812">Transmembrane</keyword>
<reference evidence="2" key="1">
    <citation type="submission" date="2020-01" db="EMBL/GenBank/DDBJ databases">
        <authorList>
            <person name="Mishra B."/>
        </authorList>
    </citation>
    <scope>NUCLEOTIDE SEQUENCE [LARGE SCALE GENOMIC DNA]</scope>
</reference>
<proteinExistence type="predicted"/>
<dbReference type="PANTHER" id="PTHR48465">
    <property type="entry name" value="PROTEIN SSUH2 HOMOLOG"/>
    <property type="match status" value="1"/>
</dbReference>